<organism evidence="10">
    <name type="scientific">Cereibacter sphaeroides (strain ATCC 17025 / ATH 2.4.3)</name>
    <name type="common">Rhodobacter sphaeroides</name>
    <dbReference type="NCBI Taxonomy" id="349102"/>
    <lineage>
        <taxon>Bacteria</taxon>
        <taxon>Pseudomonadati</taxon>
        <taxon>Pseudomonadota</taxon>
        <taxon>Alphaproteobacteria</taxon>
        <taxon>Rhodobacterales</taxon>
        <taxon>Paracoccaceae</taxon>
        <taxon>Cereibacter</taxon>
    </lineage>
</organism>
<feature type="domain" description="ABC transmembrane type-1" evidence="9">
    <location>
        <begin position="204"/>
        <end position="412"/>
    </location>
</feature>
<evidence type="ECO:0000256" key="8">
    <source>
        <dbReference type="RuleBase" id="RU363032"/>
    </source>
</evidence>
<dbReference type="Gene3D" id="1.10.3720.10">
    <property type="entry name" value="MetI-like"/>
    <property type="match status" value="1"/>
</dbReference>
<feature type="transmembrane region" description="Helical" evidence="8">
    <location>
        <begin position="208"/>
        <end position="232"/>
    </location>
</feature>
<keyword evidence="4" id="KW-1003">Cell membrane</keyword>
<dbReference type="InterPro" id="IPR035906">
    <property type="entry name" value="MetI-like_sf"/>
</dbReference>
<protein>
    <submittedName>
        <fullName evidence="10">Binding-protein-dependent transport systems inner membrane component</fullName>
    </submittedName>
</protein>
<dbReference type="STRING" id="349102.Rsph17025_0668"/>
<evidence type="ECO:0000256" key="4">
    <source>
        <dbReference type="ARBA" id="ARBA00022475"/>
    </source>
</evidence>
<reference evidence="10" key="1">
    <citation type="submission" date="2007-04" db="EMBL/GenBank/DDBJ databases">
        <title>Complete sequence of chromosome of Rhodobacter sphaeroides ATCC 17025.</title>
        <authorList>
            <consortium name="US DOE Joint Genome Institute"/>
            <person name="Copeland A."/>
            <person name="Lucas S."/>
            <person name="Lapidus A."/>
            <person name="Barry K."/>
            <person name="Detter J.C."/>
            <person name="Glavina del Rio T."/>
            <person name="Hammon N."/>
            <person name="Israni S."/>
            <person name="Dalin E."/>
            <person name="Tice H."/>
            <person name="Pitluck S."/>
            <person name="Chertkov O."/>
            <person name="Brettin T."/>
            <person name="Bruce D."/>
            <person name="Han C."/>
            <person name="Schmutz J."/>
            <person name="Larimer F."/>
            <person name="Land M."/>
            <person name="Hauser L."/>
            <person name="Kyrpides N."/>
            <person name="Kim E."/>
            <person name="Richardson P."/>
            <person name="Mackenzie C."/>
            <person name="Choudhary M."/>
            <person name="Donohue T.J."/>
            <person name="Kaplan S."/>
        </authorList>
    </citation>
    <scope>NUCLEOTIDE SEQUENCE [LARGE SCALE GENOMIC DNA]</scope>
    <source>
        <strain evidence="10">ATCC 17025</strain>
    </source>
</reference>
<evidence type="ECO:0000256" key="3">
    <source>
        <dbReference type="ARBA" id="ARBA00022448"/>
    </source>
</evidence>
<evidence type="ECO:0000259" key="9">
    <source>
        <dbReference type="PROSITE" id="PS50928"/>
    </source>
</evidence>
<feature type="transmembrane region" description="Helical" evidence="8">
    <location>
        <begin position="239"/>
        <end position="262"/>
    </location>
</feature>
<comment type="subcellular location">
    <subcellularLocation>
        <location evidence="1 8">Cell membrane</location>
        <topology evidence="1 8">Multi-pass membrane protein</topology>
    </subcellularLocation>
</comment>
<feature type="transmembrane region" description="Helical" evidence="8">
    <location>
        <begin position="295"/>
        <end position="313"/>
    </location>
</feature>
<evidence type="ECO:0000256" key="5">
    <source>
        <dbReference type="ARBA" id="ARBA00022692"/>
    </source>
</evidence>
<name>A4WQB0_CERS5</name>
<dbReference type="GO" id="GO:0005886">
    <property type="term" value="C:plasma membrane"/>
    <property type="evidence" value="ECO:0007669"/>
    <property type="project" value="UniProtKB-SubCell"/>
</dbReference>
<evidence type="ECO:0000256" key="1">
    <source>
        <dbReference type="ARBA" id="ARBA00004651"/>
    </source>
</evidence>
<dbReference type="PANTHER" id="PTHR42929:SF5">
    <property type="entry name" value="ABC TRANSPORTER PERMEASE PROTEIN"/>
    <property type="match status" value="1"/>
</dbReference>
<dbReference type="Pfam" id="PF00528">
    <property type="entry name" value="BPD_transp_1"/>
    <property type="match status" value="1"/>
</dbReference>
<dbReference type="HOGENOM" id="CLU_039052_0_0_5"/>
<feature type="transmembrane region" description="Helical" evidence="8">
    <location>
        <begin position="347"/>
        <end position="369"/>
    </location>
</feature>
<accession>A4WQB0</accession>
<gene>
    <name evidence="10" type="ordered locus">Rsph17025_0668</name>
</gene>
<dbReference type="BioCyc" id="RSPH349102:G1G8M-690-MONOMER"/>
<dbReference type="InterPro" id="IPR000515">
    <property type="entry name" value="MetI-like"/>
</dbReference>
<dbReference type="PANTHER" id="PTHR42929">
    <property type="entry name" value="INNER MEMBRANE ABC TRANSPORTER PERMEASE PROTEIN YDCU-RELATED-RELATED"/>
    <property type="match status" value="1"/>
</dbReference>
<dbReference type="AlphaFoldDB" id="A4WQB0"/>
<evidence type="ECO:0000256" key="2">
    <source>
        <dbReference type="ARBA" id="ARBA00007069"/>
    </source>
</evidence>
<feature type="transmembrane region" description="Helical" evidence="8">
    <location>
        <begin position="39"/>
        <end position="59"/>
    </location>
</feature>
<evidence type="ECO:0000256" key="7">
    <source>
        <dbReference type="ARBA" id="ARBA00023136"/>
    </source>
</evidence>
<keyword evidence="5 8" id="KW-0812">Transmembrane</keyword>
<proteinExistence type="inferred from homology"/>
<dbReference type="eggNOG" id="COG1176">
    <property type="taxonomic scope" value="Bacteria"/>
</dbReference>
<feature type="transmembrane region" description="Helical" evidence="8">
    <location>
        <begin position="389"/>
        <end position="412"/>
    </location>
</feature>
<keyword evidence="7 8" id="KW-0472">Membrane</keyword>
<dbReference type="CDD" id="cd06261">
    <property type="entry name" value="TM_PBP2"/>
    <property type="match status" value="1"/>
</dbReference>
<sequence length="424" mass="46325">MADATTDLAAPTPGRLTTADGRPLKAALGRAQSRARRRAFLLVLPLLLFIVITFIVPIGQMLHRSIHNDGFSRNMPQLSQWFADTEPGTEPDEVAYAALAADLKGAAEAKTIGIVGTRVNYEMPGTRSLFTSTGRKARGFEPPYREAVLEADPKWGNPSLWGTMRQVSQAYSPNFFLASVDLARDNEGNIVRAPQERRVYVMLFQRTFLIAGLITVLCLLLGFPIAHLLATLPLRTSNLLMILVLLPFWTSLLVRTTSWIVLLQGQGVVNNSLVATGLISDANRIQMIYNQTGTIIAMTHILLPFMILPLYSVMRPIPPSYVRAARSLGASSWTAFRRIYLPQTLPGIGAGALLVFILGVGYYITPALVGGASGQLISNLIAFHMQDSLNWSLAAALAAVLLAAVLILYWLYDRLVGIDNLKLG</sequence>
<keyword evidence="6 8" id="KW-1133">Transmembrane helix</keyword>
<evidence type="ECO:0000256" key="6">
    <source>
        <dbReference type="ARBA" id="ARBA00022989"/>
    </source>
</evidence>
<dbReference type="GO" id="GO:0055085">
    <property type="term" value="P:transmembrane transport"/>
    <property type="evidence" value="ECO:0007669"/>
    <property type="project" value="InterPro"/>
</dbReference>
<dbReference type="EMBL" id="CP000661">
    <property type="protein sequence ID" value="ABP69574.1"/>
    <property type="molecule type" value="Genomic_DNA"/>
</dbReference>
<dbReference type="SUPFAM" id="SSF161098">
    <property type="entry name" value="MetI-like"/>
    <property type="match status" value="1"/>
</dbReference>
<evidence type="ECO:0000313" key="10">
    <source>
        <dbReference type="EMBL" id="ABP69574.1"/>
    </source>
</evidence>
<comment type="similarity">
    <text evidence="2">Belongs to the binding-protein-dependent transport system permease family. CysTW subfamily.</text>
</comment>
<keyword evidence="3 8" id="KW-0813">Transport</keyword>
<dbReference type="KEGG" id="rsq:Rsph17025_0668"/>
<dbReference type="PROSITE" id="PS50928">
    <property type="entry name" value="ABC_TM1"/>
    <property type="match status" value="1"/>
</dbReference>